<name>A0A4R7HYH3_9ACTN</name>
<dbReference type="Gene3D" id="1.10.630.10">
    <property type="entry name" value="Cytochrome P450"/>
    <property type="match status" value="1"/>
</dbReference>
<keyword evidence="6 7" id="KW-0503">Monooxygenase</keyword>
<reference evidence="8 9" key="1">
    <citation type="submission" date="2019-03" db="EMBL/GenBank/DDBJ databases">
        <title>Sequencing the genomes of 1000 actinobacteria strains.</title>
        <authorList>
            <person name="Klenk H.-P."/>
        </authorList>
    </citation>
    <scope>NUCLEOTIDE SEQUENCE [LARGE SCALE GENOMIC DNA]</scope>
    <source>
        <strain evidence="8 9">DSM 18936</strain>
    </source>
</reference>
<dbReference type="SUPFAM" id="SSF48264">
    <property type="entry name" value="Cytochrome P450"/>
    <property type="match status" value="1"/>
</dbReference>
<evidence type="ECO:0000256" key="6">
    <source>
        <dbReference type="ARBA" id="ARBA00023033"/>
    </source>
</evidence>
<accession>A0A4R7HYH3</accession>
<evidence type="ECO:0000256" key="3">
    <source>
        <dbReference type="ARBA" id="ARBA00022723"/>
    </source>
</evidence>
<dbReference type="PANTHER" id="PTHR46696:SF1">
    <property type="entry name" value="CYTOCHROME P450 YJIB-RELATED"/>
    <property type="match status" value="1"/>
</dbReference>
<dbReference type="InterPro" id="IPR001128">
    <property type="entry name" value="Cyt_P450"/>
</dbReference>
<keyword evidence="4 7" id="KW-0560">Oxidoreductase</keyword>
<keyword evidence="5 7" id="KW-0408">Iron</keyword>
<gene>
    <name evidence="8" type="ORF">BDK89_1409</name>
</gene>
<dbReference type="GO" id="GO:0020037">
    <property type="term" value="F:heme binding"/>
    <property type="evidence" value="ECO:0007669"/>
    <property type="project" value="InterPro"/>
</dbReference>
<evidence type="ECO:0000313" key="8">
    <source>
        <dbReference type="EMBL" id="TDT15830.1"/>
    </source>
</evidence>
<dbReference type="EMBL" id="SOAU01000001">
    <property type="protein sequence ID" value="TDT15830.1"/>
    <property type="molecule type" value="Genomic_DNA"/>
</dbReference>
<evidence type="ECO:0000313" key="9">
    <source>
        <dbReference type="Proteomes" id="UP000294558"/>
    </source>
</evidence>
<dbReference type="InterPro" id="IPR002397">
    <property type="entry name" value="Cyt_P450_B"/>
</dbReference>
<sequence>MSAAPTERLWDPFDPAFRADPYPFYDRLRTEAPAYRDPGGSVVVTRYSDVFTTLRSNQVSRDVEKNAVLDTSDPVAVRRRERRRGSAKTILNLDPPDHTRLRRLVSKAFTPRAIEQLRPRIETMVDARLDDAAERGSIELIDDLAFPVPFQVISELLDMPTDRADELRDWSQVLTQGLEPTSTVADFEASDAVIMQLVPYLIEVIEDRRRNPGDDLLSALLAVEDDGDTLSHEELISFVILLYVAGHETTVNLIGNGMLALLRNPDQLDLWRNDPSLDGPAVDELLRYDGPVQHTVRVAMEPVVFEGAHGEDVVVEPHYTILTVLGAANHDPAMFDDPHRLWLARPNAGKHTAFSAGVHYCLGASLAKLEASVAITRFIRRFDTIELAGDPHFRDRITIRGVDHLPLTVS</sequence>
<proteinExistence type="inferred from homology"/>
<keyword evidence="3 7" id="KW-0479">Metal-binding</keyword>
<keyword evidence="2 7" id="KW-0349">Heme</keyword>
<comment type="caution">
    <text evidence="8">The sequence shown here is derived from an EMBL/GenBank/DDBJ whole genome shotgun (WGS) entry which is preliminary data.</text>
</comment>
<comment type="similarity">
    <text evidence="1 7">Belongs to the cytochrome P450 family.</text>
</comment>
<dbReference type="PROSITE" id="PS00086">
    <property type="entry name" value="CYTOCHROME_P450"/>
    <property type="match status" value="1"/>
</dbReference>
<evidence type="ECO:0000256" key="4">
    <source>
        <dbReference type="ARBA" id="ARBA00023002"/>
    </source>
</evidence>
<dbReference type="GO" id="GO:0005506">
    <property type="term" value="F:iron ion binding"/>
    <property type="evidence" value="ECO:0007669"/>
    <property type="project" value="InterPro"/>
</dbReference>
<dbReference type="GO" id="GO:0004497">
    <property type="term" value="F:monooxygenase activity"/>
    <property type="evidence" value="ECO:0007669"/>
    <property type="project" value="UniProtKB-KW"/>
</dbReference>
<dbReference type="RefSeq" id="WP_133868251.1">
    <property type="nucleotide sequence ID" value="NZ_SOAU01000001.1"/>
</dbReference>
<dbReference type="GO" id="GO:0016705">
    <property type="term" value="F:oxidoreductase activity, acting on paired donors, with incorporation or reduction of molecular oxygen"/>
    <property type="evidence" value="ECO:0007669"/>
    <property type="project" value="InterPro"/>
</dbReference>
<evidence type="ECO:0000256" key="2">
    <source>
        <dbReference type="ARBA" id="ARBA00022617"/>
    </source>
</evidence>
<dbReference type="InterPro" id="IPR036396">
    <property type="entry name" value="Cyt_P450_sf"/>
</dbReference>
<keyword evidence="9" id="KW-1185">Reference proteome</keyword>
<organism evidence="8 9">
    <name type="scientific">Ilumatobacter fluminis</name>
    <dbReference type="NCBI Taxonomy" id="467091"/>
    <lineage>
        <taxon>Bacteria</taxon>
        <taxon>Bacillati</taxon>
        <taxon>Actinomycetota</taxon>
        <taxon>Acidimicrobiia</taxon>
        <taxon>Acidimicrobiales</taxon>
        <taxon>Ilumatobacteraceae</taxon>
        <taxon>Ilumatobacter</taxon>
    </lineage>
</organism>
<evidence type="ECO:0000256" key="5">
    <source>
        <dbReference type="ARBA" id="ARBA00023004"/>
    </source>
</evidence>
<dbReference type="OrthoDB" id="3213397at2"/>
<dbReference type="Proteomes" id="UP000294558">
    <property type="component" value="Unassembled WGS sequence"/>
</dbReference>
<dbReference type="CDD" id="cd20625">
    <property type="entry name" value="CYP164-like"/>
    <property type="match status" value="1"/>
</dbReference>
<dbReference type="PANTHER" id="PTHR46696">
    <property type="entry name" value="P450, PUTATIVE (EUROFUNG)-RELATED"/>
    <property type="match status" value="1"/>
</dbReference>
<dbReference type="PRINTS" id="PR00359">
    <property type="entry name" value="BP450"/>
</dbReference>
<dbReference type="Pfam" id="PF00067">
    <property type="entry name" value="p450"/>
    <property type="match status" value="2"/>
</dbReference>
<protein>
    <submittedName>
        <fullName evidence="8">Cytochrome P450</fullName>
    </submittedName>
</protein>
<evidence type="ECO:0000256" key="7">
    <source>
        <dbReference type="RuleBase" id="RU000461"/>
    </source>
</evidence>
<evidence type="ECO:0000256" key="1">
    <source>
        <dbReference type="ARBA" id="ARBA00010617"/>
    </source>
</evidence>
<dbReference type="AlphaFoldDB" id="A0A4R7HYH3"/>
<dbReference type="FunFam" id="1.10.630.10:FF:000018">
    <property type="entry name" value="Cytochrome P450 monooxygenase"/>
    <property type="match status" value="1"/>
</dbReference>
<dbReference type="InterPro" id="IPR017972">
    <property type="entry name" value="Cyt_P450_CS"/>
</dbReference>